<feature type="binding site" evidence="7">
    <location>
        <position position="258"/>
    </location>
    <ligand>
        <name>substrate</name>
    </ligand>
</feature>
<gene>
    <name evidence="7 9" type="primary">glsA</name>
    <name evidence="9" type="ORF">FNM00_15110</name>
</gene>
<proteinExistence type="inferred from homology"/>
<keyword evidence="7" id="KW-0007">Acetylation</keyword>
<comment type="catalytic activity">
    <reaction evidence="5 7">
        <text>L-glutamine + H2O = L-glutamate + NH4(+)</text>
        <dbReference type="Rhea" id="RHEA:15889"/>
        <dbReference type="ChEBI" id="CHEBI:15377"/>
        <dbReference type="ChEBI" id="CHEBI:28938"/>
        <dbReference type="ChEBI" id="CHEBI:29985"/>
        <dbReference type="ChEBI" id="CHEBI:58359"/>
        <dbReference type="EC" id="3.5.1.2"/>
    </reaction>
</comment>
<comment type="subunit">
    <text evidence="2 7">Homotetramer.</text>
</comment>
<comment type="caution">
    <text evidence="9">The sequence shown here is derived from an EMBL/GenBank/DDBJ whole genome shotgun (WGS) entry which is preliminary data.</text>
</comment>
<feature type="binding site" evidence="7">
    <location>
        <position position="113"/>
    </location>
    <ligand>
        <name>substrate</name>
    </ligand>
</feature>
<protein>
    <recommendedName>
        <fullName evidence="6 7">Glutaminase</fullName>
        <ecNumber evidence="3 7">3.5.1.2</ecNumber>
    </recommendedName>
</protein>
<dbReference type="GO" id="GO:0004359">
    <property type="term" value="F:glutaminase activity"/>
    <property type="evidence" value="ECO:0007669"/>
    <property type="project" value="UniProtKB-UniRule"/>
</dbReference>
<reference evidence="9 10" key="1">
    <citation type="submission" date="2019-07" db="EMBL/GenBank/DDBJ databases">
        <authorList>
            <person name="Zhao L.H."/>
        </authorList>
    </citation>
    <scope>NUCLEOTIDE SEQUENCE [LARGE SCALE GENOMIC DNA]</scope>
    <source>
        <strain evidence="9 10">Co35</strain>
    </source>
</reference>
<evidence type="ECO:0000256" key="1">
    <source>
        <dbReference type="ARBA" id="ARBA00011076"/>
    </source>
</evidence>
<dbReference type="InterPro" id="IPR015868">
    <property type="entry name" value="Glutaminase"/>
</dbReference>
<feature type="binding site" evidence="7">
    <location>
        <position position="240"/>
    </location>
    <ligand>
        <name>substrate</name>
    </ligand>
</feature>
<dbReference type="Proteomes" id="UP000316988">
    <property type="component" value="Unassembled WGS sequence"/>
</dbReference>
<evidence type="ECO:0000256" key="7">
    <source>
        <dbReference type="HAMAP-Rule" id="MF_00313"/>
    </source>
</evidence>
<evidence type="ECO:0000256" key="6">
    <source>
        <dbReference type="ARBA" id="ARBA00070405"/>
    </source>
</evidence>
<dbReference type="Gene3D" id="3.40.710.10">
    <property type="entry name" value="DD-peptidase/beta-lactamase superfamily"/>
    <property type="match status" value="1"/>
</dbReference>
<dbReference type="FunFam" id="3.40.710.10:FF:000005">
    <property type="entry name" value="Glutaminase"/>
    <property type="match status" value="1"/>
</dbReference>
<feature type="binding site" evidence="7">
    <location>
        <position position="64"/>
    </location>
    <ligand>
        <name>substrate</name>
    </ligand>
</feature>
<dbReference type="AlphaFoldDB" id="A0A554RV36"/>
<evidence type="ECO:0000256" key="3">
    <source>
        <dbReference type="ARBA" id="ARBA00012918"/>
    </source>
</evidence>
<evidence type="ECO:0000256" key="2">
    <source>
        <dbReference type="ARBA" id="ARBA00011881"/>
    </source>
</evidence>
<feature type="binding site" evidence="7">
    <location>
        <position position="188"/>
    </location>
    <ligand>
        <name>substrate</name>
    </ligand>
</feature>
<evidence type="ECO:0000256" key="4">
    <source>
        <dbReference type="ARBA" id="ARBA00022801"/>
    </source>
</evidence>
<feature type="binding site" evidence="7">
    <location>
        <position position="157"/>
    </location>
    <ligand>
        <name>substrate</name>
    </ligand>
</feature>
<keyword evidence="4 7" id="KW-0378">Hydrolase</keyword>
<comment type="similarity">
    <text evidence="1 7">Belongs to the glutaminase family.</text>
</comment>
<dbReference type="PANTHER" id="PTHR12544">
    <property type="entry name" value="GLUTAMINASE"/>
    <property type="match status" value="1"/>
</dbReference>
<dbReference type="EC" id="3.5.1.2" evidence="3 7"/>
<evidence type="ECO:0000313" key="9">
    <source>
        <dbReference type="EMBL" id="TSD57981.1"/>
    </source>
</evidence>
<dbReference type="NCBIfam" id="TIGR03814">
    <property type="entry name" value="Gln_ase"/>
    <property type="match status" value="1"/>
</dbReference>
<dbReference type="SUPFAM" id="SSF52091">
    <property type="entry name" value="SpoIIaa-like"/>
    <property type="match status" value="1"/>
</dbReference>
<name>A0A554RV36_9ACTN</name>
<dbReference type="PANTHER" id="PTHR12544:SF29">
    <property type="entry name" value="GLUTAMINASE"/>
    <property type="match status" value="1"/>
</dbReference>
<accession>A0A554RV36</accession>
<dbReference type="SUPFAM" id="SSF56601">
    <property type="entry name" value="beta-lactamase/transpeptidase-like"/>
    <property type="match status" value="1"/>
</dbReference>
<feature type="binding site" evidence="7">
    <location>
        <position position="164"/>
    </location>
    <ligand>
        <name>substrate</name>
    </ligand>
</feature>
<organism evidence="9 10">
    <name type="scientific">Aeromicrobium piscarium</name>
    <dbReference type="NCBI Taxonomy" id="2590901"/>
    <lineage>
        <taxon>Bacteria</taxon>
        <taxon>Bacillati</taxon>
        <taxon>Actinomycetota</taxon>
        <taxon>Actinomycetes</taxon>
        <taxon>Propionibacteriales</taxon>
        <taxon>Nocardioidaceae</taxon>
        <taxon>Aeromicrobium</taxon>
    </lineage>
</organism>
<dbReference type="GO" id="GO:0006537">
    <property type="term" value="P:glutamate biosynthetic process"/>
    <property type="evidence" value="ECO:0007669"/>
    <property type="project" value="TreeGrafter"/>
</dbReference>
<feature type="domain" description="STAS" evidence="8">
    <location>
        <begin position="332"/>
        <end position="396"/>
    </location>
</feature>
<dbReference type="Gene3D" id="3.30.750.24">
    <property type="entry name" value="STAS domain"/>
    <property type="match status" value="1"/>
</dbReference>
<dbReference type="InterPro" id="IPR036513">
    <property type="entry name" value="STAS_dom_sf"/>
</dbReference>
<dbReference type="HAMAP" id="MF_00313">
    <property type="entry name" value="Glutaminase"/>
    <property type="match status" value="1"/>
</dbReference>
<dbReference type="InterPro" id="IPR002645">
    <property type="entry name" value="STAS_dom"/>
</dbReference>
<dbReference type="RefSeq" id="WP_143914384.1">
    <property type="nucleotide sequence ID" value="NZ_VLNT01000016.1"/>
</dbReference>
<evidence type="ECO:0000256" key="5">
    <source>
        <dbReference type="ARBA" id="ARBA00049534"/>
    </source>
</evidence>
<keyword evidence="10" id="KW-1185">Reference proteome</keyword>
<dbReference type="InterPro" id="IPR012338">
    <property type="entry name" value="Beta-lactam/transpept-like"/>
</dbReference>
<sequence>MRSPIGPYLASIVDEIRPEDSGELADYIPELADADPEPFGIALSMLDGQVYTAGDAERPFTIQSSAKAFTYALAIRERGLTKVLAHVGVEPSGDAFNAISVDERGRPANPMINAGAIGTFALVPGDTVEEKFDAVQRFLSDCAGHDLDIDEGAYTSELSTAYRNRGIANMLRASGGLAAEPDIAVEGYIRQGALRVCAKDLALMGATLASGGVQPVTGKRVLDDETAGHVLSVMTTCGMYDAAGDWVSSVGIPAKSGVGGGIVGASPGRLGIATFSPRLDVHGNSVRGVAAFERLSRDLSLHLMRIPETGHLALREAISVDYISNDYGTAAMYRLQGIIDFVAAESVVRRMTSDQIDHRYVVVELTDVAEIKLVALQMIAAVMAGFAHEGRQVYLIDPARLYGPDDLQRFDIADKVTQVDNFEQGEAIGREREAAEAGD</sequence>
<evidence type="ECO:0000259" key="8">
    <source>
        <dbReference type="PROSITE" id="PS50801"/>
    </source>
</evidence>
<dbReference type="Pfam" id="PF01740">
    <property type="entry name" value="STAS"/>
    <property type="match status" value="1"/>
</dbReference>
<dbReference type="Pfam" id="PF04960">
    <property type="entry name" value="Glutaminase"/>
    <property type="match status" value="1"/>
</dbReference>
<dbReference type="EMBL" id="VLNT01000016">
    <property type="protein sequence ID" value="TSD57981.1"/>
    <property type="molecule type" value="Genomic_DNA"/>
</dbReference>
<evidence type="ECO:0000313" key="10">
    <source>
        <dbReference type="Proteomes" id="UP000316988"/>
    </source>
</evidence>
<dbReference type="PROSITE" id="PS50801">
    <property type="entry name" value="STAS"/>
    <property type="match status" value="1"/>
</dbReference>
<dbReference type="GO" id="GO:0006543">
    <property type="term" value="P:L-glutamine catabolic process"/>
    <property type="evidence" value="ECO:0007669"/>
    <property type="project" value="TreeGrafter"/>
</dbReference>
<dbReference type="OrthoDB" id="9788822at2"/>